<feature type="domain" description="FAD/NAD(P)-binding" evidence="11">
    <location>
        <begin position="4"/>
        <end position="318"/>
    </location>
</feature>
<accession>A0A7J3V0T4</accession>
<evidence type="ECO:0000256" key="5">
    <source>
        <dbReference type="ARBA" id="ARBA00023002"/>
    </source>
</evidence>
<evidence type="ECO:0000256" key="9">
    <source>
        <dbReference type="RuleBase" id="RU003691"/>
    </source>
</evidence>
<comment type="similarity">
    <text evidence="2 9">Belongs to the class-I pyridine nucleotide-disulfide oxidoreductase family.</text>
</comment>
<feature type="domain" description="Pyridine nucleotide-disulphide oxidoreductase dimerisation" evidence="10">
    <location>
        <begin position="342"/>
        <end position="451"/>
    </location>
</feature>
<keyword evidence="6" id="KW-0520">NAD</keyword>
<dbReference type="PANTHER" id="PTHR22912:SF217">
    <property type="entry name" value="DIHYDROLIPOYL DEHYDROGENASE"/>
    <property type="match status" value="1"/>
</dbReference>
<evidence type="ECO:0000256" key="8">
    <source>
        <dbReference type="ARBA" id="ARBA00023284"/>
    </source>
</evidence>
<evidence type="ECO:0000256" key="2">
    <source>
        <dbReference type="ARBA" id="ARBA00007532"/>
    </source>
</evidence>
<dbReference type="PRINTS" id="PR00411">
    <property type="entry name" value="PNDRDTASEI"/>
</dbReference>
<organism evidence="12">
    <name type="scientific">Candidatus Methanosuratincola petrocarbonis</name>
    <name type="common">ex Vanwonterghem et al. 2016</name>
    <dbReference type="NCBI Taxonomy" id="1867261"/>
    <lineage>
        <taxon>Archaea</taxon>
        <taxon>Thermoproteota</taxon>
        <taxon>Methanosuratincolia</taxon>
        <taxon>Candidatus Methanomethylicales</taxon>
        <taxon>Candidatus Methanomethylicaceae</taxon>
        <taxon>Candidatus Methanosuratincola (ex Vanwonterghem et al. 2016)</taxon>
    </lineage>
</organism>
<dbReference type="GO" id="GO:0050660">
    <property type="term" value="F:flavin adenine dinucleotide binding"/>
    <property type="evidence" value="ECO:0007669"/>
    <property type="project" value="TreeGrafter"/>
</dbReference>
<dbReference type="GO" id="GO:0004148">
    <property type="term" value="F:dihydrolipoyl dehydrogenase (NADH) activity"/>
    <property type="evidence" value="ECO:0007669"/>
    <property type="project" value="TreeGrafter"/>
</dbReference>
<evidence type="ECO:0000256" key="6">
    <source>
        <dbReference type="ARBA" id="ARBA00023027"/>
    </source>
</evidence>
<dbReference type="GO" id="GO:0006103">
    <property type="term" value="P:2-oxoglutarate metabolic process"/>
    <property type="evidence" value="ECO:0007669"/>
    <property type="project" value="TreeGrafter"/>
</dbReference>
<dbReference type="Pfam" id="PF07992">
    <property type="entry name" value="Pyr_redox_2"/>
    <property type="match status" value="1"/>
</dbReference>
<keyword evidence="7" id="KW-1015">Disulfide bond</keyword>
<dbReference type="Pfam" id="PF02852">
    <property type="entry name" value="Pyr_redox_dim"/>
    <property type="match status" value="1"/>
</dbReference>
<proteinExistence type="inferred from homology"/>
<comment type="caution">
    <text evidence="12">The sequence shown here is derived from an EMBL/GenBank/DDBJ whole genome shotgun (WGS) entry which is preliminary data.</text>
</comment>
<keyword evidence="4 9" id="KW-0274">FAD</keyword>
<dbReference type="SUPFAM" id="SSF55424">
    <property type="entry name" value="FAD/NAD-linked reductases, dimerisation (C-terminal) domain"/>
    <property type="match status" value="1"/>
</dbReference>
<name>A0A7J3V0T4_9CREN</name>
<dbReference type="SUPFAM" id="SSF51905">
    <property type="entry name" value="FAD/NAD(P)-binding domain"/>
    <property type="match status" value="1"/>
</dbReference>
<evidence type="ECO:0000259" key="10">
    <source>
        <dbReference type="Pfam" id="PF02852"/>
    </source>
</evidence>
<evidence type="ECO:0000256" key="4">
    <source>
        <dbReference type="ARBA" id="ARBA00022827"/>
    </source>
</evidence>
<dbReference type="EMBL" id="DRVT01000069">
    <property type="protein sequence ID" value="HHI49677.1"/>
    <property type="molecule type" value="Genomic_DNA"/>
</dbReference>
<keyword evidence="8 9" id="KW-0676">Redox-active center</keyword>
<dbReference type="PRINTS" id="PR00368">
    <property type="entry name" value="FADPNR"/>
</dbReference>
<evidence type="ECO:0000256" key="1">
    <source>
        <dbReference type="ARBA" id="ARBA00001974"/>
    </source>
</evidence>
<evidence type="ECO:0000256" key="3">
    <source>
        <dbReference type="ARBA" id="ARBA00022630"/>
    </source>
</evidence>
<evidence type="ECO:0000256" key="7">
    <source>
        <dbReference type="ARBA" id="ARBA00023157"/>
    </source>
</evidence>
<keyword evidence="5 9" id="KW-0560">Oxidoreductase</keyword>
<dbReference type="PROSITE" id="PS00076">
    <property type="entry name" value="PYRIDINE_REDOX_1"/>
    <property type="match status" value="1"/>
</dbReference>
<dbReference type="InterPro" id="IPR004099">
    <property type="entry name" value="Pyr_nucl-diS_OxRdtase_dimer"/>
</dbReference>
<comment type="cofactor">
    <cofactor evidence="1">
        <name>FAD</name>
        <dbReference type="ChEBI" id="CHEBI:57692"/>
    </cofactor>
</comment>
<evidence type="ECO:0000259" key="11">
    <source>
        <dbReference type="Pfam" id="PF07992"/>
    </source>
</evidence>
<protein>
    <submittedName>
        <fullName evidence="12">Dihydrolipoyl dehydrogenase</fullName>
    </submittedName>
</protein>
<reference evidence="12" key="1">
    <citation type="journal article" date="2020" name="mSystems">
        <title>Genome- and Community-Level Interaction Insights into Carbon Utilization and Element Cycling Functions of Hydrothermarchaeota in Hydrothermal Sediment.</title>
        <authorList>
            <person name="Zhou Z."/>
            <person name="Liu Y."/>
            <person name="Xu W."/>
            <person name="Pan J."/>
            <person name="Luo Z.H."/>
            <person name="Li M."/>
        </authorList>
    </citation>
    <scope>NUCLEOTIDE SEQUENCE [LARGE SCALE GENOMIC DNA]</scope>
    <source>
        <strain evidence="12">SpSt-1038</strain>
    </source>
</reference>
<dbReference type="PANTHER" id="PTHR22912">
    <property type="entry name" value="DISULFIDE OXIDOREDUCTASE"/>
    <property type="match status" value="1"/>
</dbReference>
<dbReference type="Gene3D" id="3.30.390.30">
    <property type="match status" value="1"/>
</dbReference>
<dbReference type="InterPro" id="IPR050151">
    <property type="entry name" value="Class-I_Pyr_Nuc-Dis_Oxidored"/>
</dbReference>
<dbReference type="FunFam" id="3.30.390.30:FF:000001">
    <property type="entry name" value="Dihydrolipoyl dehydrogenase"/>
    <property type="match status" value="1"/>
</dbReference>
<evidence type="ECO:0000313" key="12">
    <source>
        <dbReference type="EMBL" id="HHI49677.1"/>
    </source>
</evidence>
<sequence length="462" mass="50270">MRDFDLIVIGSGSGLDVAVAAANRGLRVAIVEKGPLGGTCLNRGCIPSKMLIHSADLVEEIRGAGRFGIKVKGYEVDYTAIVDRVTSDVDSESKSIENALMSSENPVLFKGLGKFTGRKIIEVNGEEITAEKILIAAGARPKIPEIEGLRESGFITSDDALRLREQPKTLAIIGGGYIAAELAHFFGSLGTEVYIIHRKELLINSEDEEVARAFTGIASKKFRVFTSSEPVSVRREGGTYEIAVKDLKTSSIVTVSSDQLLVAAGRVPNSDLLDLEKTGVLVDPRGYIKVNEYLETNVPGIYALGDIIGKYQFKHAANLEAEYALQNMLFPEEKLPVDYTAMPHAIFTSPQIASVGSTEQELRSKGVEYIAAKWRYIDSGMGKAIEDHDGFVKFLYDKKTLKILGCHIIGTYAATMIHEVIVAMKSGKGDAFSILDAVHIHPALSEVVQRAASNIHIHDHDH</sequence>
<dbReference type="InterPro" id="IPR016156">
    <property type="entry name" value="FAD/NAD-linked_Rdtase_dimer_sf"/>
</dbReference>
<dbReference type="InterPro" id="IPR001100">
    <property type="entry name" value="Pyr_nuc-diS_OxRdtase"/>
</dbReference>
<dbReference type="AlphaFoldDB" id="A0A7J3V0T4"/>
<gene>
    <name evidence="12" type="ORF">ENL91_05850</name>
</gene>
<dbReference type="InterPro" id="IPR023753">
    <property type="entry name" value="FAD/NAD-binding_dom"/>
</dbReference>
<keyword evidence="3 9" id="KW-0285">Flavoprotein</keyword>
<dbReference type="Gene3D" id="3.50.50.60">
    <property type="entry name" value="FAD/NAD(P)-binding domain"/>
    <property type="match status" value="2"/>
</dbReference>
<dbReference type="PIRSF" id="PIRSF000350">
    <property type="entry name" value="Mercury_reductase_MerA"/>
    <property type="match status" value="1"/>
</dbReference>
<dbReference type="InterPro" id="IPR012999">
    <property type="entry name" value="Pyr_OxRdtase_I_AS"/>
</dbReference>
<dbReference type="InterPro" id="IPR036188">
    <property type="entry name" value="FAD/NAD-bd_sf"/>
</dbReference>